<dbReference type="eggNOG" id="KOG1516">
    <property type="taxonomic scope" value="Eukaryota"/>
</dbReference>
<evidence type="ECO:0000259" key="5">
    <source>
        <dbReference type="Pfam" id="PF00135"/>
    </source>
</evidence>
<dbReference type="WBParaSite" id="Csp11.Scaffold629.g13242.t1">
    <property type="protein sequence ID" value="Csp11.Scaffold629.g13242.t1"/>
    <property type="gene ID" value="Csp11.Scaffold629.g13242"/>
</dbReference>
<evidence type="ECO:0000256" key="2">
    <source>
        <dbReference type="ARBA" id="ARBA00022487"/>
    </source>
</evidence>
<dbReference type="PANTHER" id="PTHR45580">
    <property type="entry name" value="PROTEIN CBG05369"/>
    <property type="match status" value="1"/>
</dbReference>
<organism evidence="6 7">
    <name type="scientific">Caenorhabditis tropicalis</name>
    <dbReference type="NCBI Taxonomy" id="1561998"/>
    <lineage>
        <taxon>Eukaryota</taxon>
        <taxon>Metazoa</taxon>
        <taxon>Ecdysozoa</taxon>
        <taxon>Nematoda</taxon>
        <taxon>Chromadorea</taxon>
        <taxon>Rhabditida</taxon>
        <taxon>Rhabditina</taxon>
        <taxon>Rhabditomorpha</taxon>
        <taxon>Rhabditoidea</taxon>
        <taxon>Rhabditidae</taxon>
        <taxon>Peloderinae</taxon>
        <taxon>Caenorhabditis</taxon>
    </lineage>
</organism>
<dbReference type="AlphaFoldDB" id="A0A1I7TZ51"/>
<protein>
    <recommendedName>
        <fullName evidence="4">Carboxylic ester hydrolase</fullName>
        <ecNumber evidence="4">3.1.1.-</ecNumber>
    </recommendedName>
</protein>
<evidence type="ECO:0000256" key="4">
    <source>
        <dbReference type="RuleBase" id="RU361235"/>
    </source>
</evidence>
<accession>A0A1I7TZ51</accession>
<dbReference type="PANTHER" id="PTHR45580:SF7">
    <property type="entry name" value="CARBOXYLESTERASE TYPE B DOMAIN-CONTAINING PROTEIN-RELATED"/>
    <property type="match status" value="1"/>
</dbReference>
<dbReference type="PROSITE" id="PS00122">
    <property type="entry name" value="CARBOXYLESTERASE_B_1"/>
    <property type="match status" value="1"/>
</dbReference>
<sequence>MFLFLLILFLAPSALSLKVATTSYGKVRGITVWSDDNNHKYVFKSIPFAKPPLGDLRFAKPEDPDPWDHVLDASKYSFACMSNNTRSKYQKKTSEDCLYINVFTSERCFAKHCAVIVYFHGGAFKLDSAVMFDDTFILERYVSEDVIFVIPAYRLGAFGQLYLGPNGVLSENLLLFDNVKALQFVHNEIENFGGDPNRVTIMGHSAGGTLIDALGFSKMIDPDASFFQQMITLSGQGEYGFYDVAVNISYNLVERVGCMPENQNRSFANIGDIMNCMRKTDAIDILKVQTEMIDEDEINFKSIIRGAPFMELNGLISDLKKNVPKRNMICGSTQLEYKNDPYEFHAAGTFIDLENPHEVVEHYYESMKGKGITQKIIYTNCRIQENKWIDPLSSAIYISARTYCEAVALSSGNSYLFETWQKPFSSHLTDMQYFIGIHREKIHTPDMDILDSFYSKLLVNFTRTGIPSPDWEKLDPKRMNYLELKVDSELNEGPVMRENYHDELFKYWMGPVKEYDINVTKWVKLETVDVVK</sequence>
<dbReference type="Gene3D" id="3.40.50.1820">
    <property type="entry name" value="alpha/beta hydrolase"/>
    <property type="match status" value="1"/>
</dbReference>
<feature type="signal peptide" evidence="4">
    <location>
        <begin position="1"/>
        <end position="16"/>
    </location>
</feature>
<feature type="chain" id="PRO_5009029861" description="Carboxylic ester hydrolase" evidence="4">
    <location>
        <begin position="17"/>
        <end position="532"/>
    </location>
</feature>
<dbReference type="SUPFAM" id="SSF53474">
    <property type="entry name" value="alpha/beta-Hydrolases"/>
    <property type="match status" value="1"/>
</dbReference>
<proteinExistence type="inferred from homology"/>
<dbReference type="STRING" id="1561998.A0A1I7TZ51"/>
<dbReference type="EC" id="3.1.1.-" evidence="4"/>
<comment type="similarity">
    <text evidence="1 4">Belongs to the type-B carboxylesterase/lipase family.</text>
</comment>
<dbReference type="InterPro" id="IPR002018">
    <property type="entry name" value="CarbesteraseB"/>
</dbReference>
<keyword evidence="3 4" id="KW-0378">Hydrolase</keyword>
<evidence type="ECO:0000313" key="6">
    <source>
        <dbReference type="Proteomes" id="UP000095282"/>
    </source>
</evidence>
<keyword evidence="4" id="KW-0732">Signal</keyword>
<evidence type="ECO:0000256" key="3">
    <source>
        <dbReference type="ARBA" id="ARBA00022801"/>
    </source>
</evidence>
<dbReference type="InterPro" id="IPR029058">
    <property type="entry name" value="AB_hydrolase_fold"/>
</dbReference>
<keyword evidence="6" id="KW-1185">Reference proteome</keyword>
<name>A0A1I7TZ51_9PELO</name>
<dbReference type="GO" id="GO:0052689">
    <property type="term" value="F:carboxylic ester hydrolase activity"/>
    <property type="evidence" value="ECO:0007669"/>
    <property type="project" value="UniProtKB-KW"/>
</dbReference>
<dbReference type="InterPro" id="IPR019826">
    <property type="entry name" value="Carboxylesterase_B_AS"/>
</dbReference>
<dbReference type="Proteomes" id="UP000095282">
    <property type="component" value="Unplaced"/>
</dbReference>
<keyword evidence="2" id="KW-0719">Serine esterase</keyword>
<feature type="domain" description="Carboxylesterase type B" evidence="5">
    <location>
        <begin position="18"/>
        <end position="495"/>
    </location>
</feature>
<evidence type="ECO:0000256" key="1">
    <source>
        <dbReference type="ARBA" id="ARBA00005964"/>
    </source>
</evidence>
<dbReference type="Pfam" id="PF00135">
    <property type="entry name" value="COesterase"/>
    <property type="match status" value="1"/>
</dbReference>
<evidence type="ECO:0000313" key="7">
    <source>
        <dbReference type="WBParaSite" id="Csp11.Scaffold629.g13242.t1"/>
    </source>
</evidence>
<reference evidence="7" key="1">
    <citation type="submission" date="2016-11" db="UniProtKB">
        <authorList>
            <consortium name="WormBaseParasite"/>
        </authorList>
    </citation>
    <scope>IDENTIFICATION</scope>
</reference>